<dbReference type="KEGG" id="mis:MICPUN_57570"/>
<dbReference type="PANTHER" id="PTHR12126:SF15">
    <property type="entry name" value="NAD(P)-BINDING DOMAIN-CONTAINING PROTEIN"/>
    <property type="match status" value="1"/>
</dbReference>
<dbReference type="OMA" id="GICEIER"/>
<dbReference type="InterPro" id="IPR036291">
    <property type="entry name" value="NAD(P)-bd_dom_sf"/>
</dbReference>
<proteinExistence type="predicted"/>
<dbReference type="Gene3D" id="3.40.50.720">
    <property type="entry name" value="NAD(P)-binding Rossmann-like Domain"/>
    <property type="match status" value="1"/>
</dbReference>
<name>C1E365_MICCC</name>
<accession>C1E365</accession>
<organism evidence="2 3">
    <name type="scientific">Micromonas commoda (strain RCC299 / NOUM17 / CCMP2709)</name>
    <name type="common">Picoplanktonic green alga</name>
    <dbReference type="NCBI Taxonomy" id="296587"/>
    <lineage>
        <taxon>Eukaryota</taxon>
        <taxon>Viridiplantae</taxon>
        <taxon>Chlorophyta</taxon>
        <taxon>Mamiellophyceae</taxon>
        <taxon>Mamiellales</taxon>
        <taxon>Mamiellaceae</taxon>
        <taxon>Micromonas</taxon>
    </lineage>
</organism>
<dbReference type="InterPro" id="IPR001509">
    <property type="entry name" value="Epimerase_deHydtase"/>
</dbReference>
<protein>
    <recommendedName>
        <fullName evidence="1">NAD-dependent epimerase/dehydratase domain-containing protein</fullName>
    </recommendedName>
</protein>
<feature type="domain" description="NAD-dependent epimerase/dehydratase" evidence="1">
    <location>
        <begin position="53"/>
        <end position="129"/>
    </location>
</feature>
<evidence type="ECO:0000313" key="3">
    <source>
        <dbReference type="Proteomes" id="UP000002009"/>
    </source>
</evidence>
<dbReference type="OrthoDB" id="276721at2759"/>
<dbReference type="InterPro" id="IPR051207">
    <property type="entry name" value="ComplexI_NDUFA9_subunit"/>
</dbReference>
<dbReference type="PANTHER" id="PTHR12126">
    <property type="entry name" value="NADH-UBIQUINONE OXIDOREDUCTASE 39 KDA SUBUNIT-RELATED"/>
    <property type="match status" value="1"/>
</dbReference>
<dbReference type="EMBL" id="CP001325">
    <property type="protein sequence ID" value="ACO62503.1"/>
    <property type="molecule type" value="Genomic_DNA"/>
</dbReference>
<evidence type="ECO:0000259" key="1">
    <source>
        <dbReference type="Pfam" id="PF01370"/>
    </source>
</evidence>
<dbReference type="STRING" id="296587.C1E365"/>
<dbReference type="RefSeq" id="XP_002501245.1">
    <property type="nucleotide sequence ID" value="XM_002501199.1"/>
</dbReference>
<dbReference type="SUPFAM" id="SSF51735">
    <property type="entry name" value="NAD(P)-binding Rossmann-fold domains"/>
    <property type="match status" value="1"/>
</dbReference>
<sequence length="314" mass="32768">MSVAALANPRVARPALSERVAKRPMGAPRQLALRVNNAARDTAGSGGTKGKLLVLGGTGFIGSKICERALSSGYDVVSISRRGDPPGDPHRYPDGVWNRVDWRKGDCVQPDTIATVLGEGGFVACIHAVGMLLASDINALASGSGSKPSPGATYDDVTRVTALNAADAAARLCTAVPNADTAGGGGTGGTTSKAPVPFVFVSAAEARWTFKAPVAWLEDYLIAKRAVEARLREMTDAGEVRAACLRPSLVYCLDKPAAMPAVGAFYLGNLLGLPFVDRPVTVDTLASAAVRCVEDGRSTGALDYREMERLAREL</sequence>
<gene>
    <name evidence="2" type="ORF">MICPUN_57570</name>
</gene>
<keyword evidence="3" id="KW-1185">Reference proteome</keyword>
<dbReference type="InParanoid" id="C1E365"/>
<reference evidence="2 3" key="1">
    <citation type="journal article" date="2009" name="Science">
        <title>Green evolution and dynamic adaptations revealed by genomes of the marine picoeukaryotes Micromonas.</title>
        <authorList>
            <person name="Worden A.Z."/>
            <person name="Lee J.H."/>
            <person name="Mock T."/>
            <person name="Rouze P."/>
            <person name="Simmons M.P."/>
            <person name="Aerts A.L."/>
            <person name="Allen A.E."/>
            <person name="Cuvelier M.L."/>
            <person name="Derelle E."/>
            <person name="Everett M.V."/>
            <person name="Foulon E."/>
            <person name="Grimwood J."/>
            <person name="Gundlach H."/>
            <person name="Henrissat B."/>
            <person name="Napoli C."/>
            <person name="McDonald S.M."/>
            <person name="Parker M.S."/>
            <person name="Rombauts S."/>
            <person name="Salamov A."/>
            <person name="Von Dassow P."/>
            <person name="Badger J.H."/>
            <person name="Coutinho P.M."/>
            <person name="Demir E."/>
            <person name="Dubchak I."/>
            <person name="Gentemann C."/>
            <person name="Eikrem W."/>
            <person name="Gready J.E."/>
            <person name="John U."/>
            <person name="Lanier W."/>
            <person name="Lindquist E.A."/>
            <person name="Lucas S."/>
            <person name="Mayer K.F."/>
            <person name="Moreau H."/>
            <person name="Not F."/>
            <person name="Otillar R."/>
            <person name="Panaud O."/>
            <person name="Pangilinan J."/>
            <person name="Paulsen I."/>
            <person name="Piegu B."/>
            <person name="Poliakov A."/>
            <person name="Robbens S."/>
            <person name="Schmutz J."/>
            <person name="Toulza E."/>
            <person name="Wyss T."/>
            <person name="Zelensky A."/>
            <person name="Zhou K."/>
            <person name="Armbrust E.V."/>
            <person name="Bhattacharya D."/>
            <person name="Goodenough U.W."/>
            <person name="Van de Peer Y."/>
            <person name="Grigoriev I.V."/>
        </authorList>
    </citation>
    <scope>NUCLEOTIDE SEQUENCE [LARGE SCALE GENOMIC DNA]</scope>
    <source>
        <strain evidence="3">RCC299 / NOUM17</strain>
    </source>
</reference>
<dbReference type="AlphaFoldDB" id="C1E365"/>
<dbReference type="GO" id="GO:0044877">
    <property type="term" value="F:protein-containing complex binding"/>
    <property type="evidence" value="ECO:0007669"/>
    <property type="project" value="TreeGrafter"/>
</dbReference>
<dbReference type="Pfam" id="PF01370">
    <property type="entry name" value="Epimerase"/>
    <property type="match status" value="1"/>
</dbReference>
<dbReference type="GeneID" id="8242905"/>
<dbReference type="eggNOG" id="KOG4288">
    <property type="taxonomic scope" value="Eukaryota"/>
</dbReference>
<dbReference type="GO" id="GO:0005739">
    <property type="term" value="C:mitochondrion"/>
    <property type="evidence" value="ECO:0007669"/>
    <property type="project" value="TreeGrafter"/>
</dbReference>
<dbReference type="Proteomes" id="UP000002009">
    <property type="component" value="Chromosome 4"/>
</dbReference>
<evidence type="ECO:0000313" key="2">
    <source>
        <dbReference type="EMBL" id="ACO62503.1"/>
    </source>
</evidence>